<dbReference type="EMBL" id="LUGG01000018">
    <property type="protein sequence ID" value="OBZ69145.1"/>
    <property type="molecule type" value="Genomic_DNA"/>
</dbReference>
<reference evidence="2 3" key="1">
    <citation type="submission" date="2016-03" db="EMBL/GenBank/DDBJ databases">
        <title>Whole genome sequencing of Grifola frondosa 9006-11.</title>
        <authorList>
            <person name="Min B."/>
            <person name="Park H."/>
            <person name="Kim J.-G."/>
            <person name="Cho H."/>
            <person name="Oh Y.-L."/>
            <person name="Kong W.-S."/>
            <person name="Choi I.-G."/>
        </authorList>
    </citation>
    <scope>NUCLEOTIDE SEQUENCE [LARGE SCALE GENOMIC DNA]</scope>
    <source>
        <strain evidence="2 3">9006-11</strain>
    </source>
</reference>
<name>A0A1C7LWQ6_GRIFR</name>
<accession>A0A1C7LWQ6</accession>
<comment type="caution">
    <text evidence="2">The sequence shown here is derived from an EMBL/GenBank/DDBJ whole genome shotgun (WGS) entry which is preliminary data.</text>
</comment>
<dbReference type="AlphaFoldDB" id="A0A1C7LWQ6"/>
<feature type="compositionally biased region" description="Basic residues" evidence="1">
    <location>
        <begin position="136"/>
        <end position="145"/>
    </location>
</feature>
<dbReference type="Proteomes" id="UP000092993">
    <property type="component" value="Unassembled WGS sequence"/>
</dbReference>
<evidence type="ECO:0000313" key="2">
    <source>
        <dbReference type="EMBL" id="OBZ69145.1"/>
    </source>
</evidence>
<evidence type="ECO:0000256" key="1">
    <source>
        <dbReference type="SAM" id="MobiDB-lite"/>
    </source>
</evidence>
<keyword evidence="3" id="KW-1185">Reference proteome</keyword>
<feature type="region of interest" description="Disordered" evidence="1">
    <location>
        <begin position="125"/>
        <end position="145"/>
    </location>
</feature>
<evidence type="ECO:0000313" key="3">
    <source>
        <dbReference type="Proteomes" id="UP000092993"/>
    </source>
</evidence>
<protein>
    <submittedName>
        <fullName evidence="2">Uncharacterized protein</fullName>
    </submittedName>
</protein>
<proteinExistence type="predicted"/>
<organism evidence="2 3">
    <name type="scientific">Grifola frondosa</name>
    <name type="common">Maitake</name>
    <name type="synonym">Polyporus frondosus</name>
    <dbReference type="NCBI Taxonomy" id="5627"/>
    <lineage>
        <taxon>Eukaryota</taxon>
        <taxon>Fungi</taxon>
        <taxon>Dikarya</taxon>
        <taxon>Basidiomycota</taxon>
        <taxon>Agaricomycotina</taxon>
        <taxon>Agaricomycetes</taxon>
        <taxon>Polyporales</taxon>
        <taxon>Grifolaceae</taxon>
        <taxon>Grifola</taxon>
    </lineage>
</organism>
<gene>
    <name evidence="2" type="ORF">A0H81_10898</name>
</gene>
<sequence length="145" mass="15657">MYWAPVSGSDAWNTSLVLLSAFPTPAPPGESLSLIESILGLALSPSFTAHVPIPIYFRPCGAVAPRLTFAGVSITNALCTLYPTICEVHKVNIHKVNRHTAVRGQFTTLSGLEARGDHASLGLPLDLQHSVPQSPRSRHRLRNAR</sequence>